<feature type="domain" description="TFIIS central" evidence="11">
    <location>
        <begin position="1269"/>
        <end position="1393"/>
    </location>
</feature>
<feature type="compositionally biased region" description="Polar residues" evidence="9">
    <location>
        <begin position="1196"/>
        <end position="1235"/>
    </location>
</feature>
<dbReference type="SMART" id="SM00249">
    <property type="entry name" value="PHD"/>
    <property type="match status" value="1"/>
</dbReference>
<dbReference type="Proteomes" id="UP000594454">
    <property type="component" value="Chromosome 6"/>
</dbReference>
<evidence type="ECO:0000313" key="12">
    <source>
        <dbReference type="EMBL" id="CAD7093401.1"/>
    </source>
</evidence>
<proteinExistence type="predicted"/>
<evidence type="ECO:0000256" key="5">
    <source>
        <dbReference type="ARBA" id="ARBA00023015"/>
    </source>
</evidence>
<reference evidence="12 13" key="1">
    <citation type="submission" date="2020-11" db="EMBL/GenBank/DDBJ databases">
        <authorList>
            <person name="Wallbank WR R."/>
            <person name="Pardo Diaz C."/>
            <person name="Kozak K."/>
            <person name="Martin S."/>
            <person name="Jiggins C."/>
            <person name="Moest M."/>
            <person name="Warren A I."/>
            <person name="Generalovic N T."/>
            <person name="Byers J.R.P. K."/>
            <person name="Montejo-Kovacevich G."/>
            <person name="Yen C E."/>
        </authorList>
    </citation>
    <scope>NUCLEOTIDE SEQUENCE [LARGE SCALE GENOMIC DNA]</scope>
</reference>
<dbReference type="Gene3D" id="1.10.472.30">
    <property type="entry name" value="Transcription elongation factor S-II, central domain"/>
    <property type="match status" value="1"/>
</dbReference>
<name>A0A7R8V5S4_HERIL</name>
<dbReference type="PANTHER" id="PTHR11477">
    <property type="entry name" value="TRANSCRIPTION FACTOR S-II ZINC FINGER DOMAIN-CONTAINING PROTEIN"/>
    <property type="match status" value="1"/>
</dbReference>
<evidence type="ECO:0000256" key="4">
    <source>
        <dbReference type="ARBA" id="ARBA00022833"/>
    </source>
</evidence>
<evidence type="ECO:0000256" key="2">
    <source>
        <dbReference type="ARBA" id="ARBA00022723"/>
    </source>
</evidence>
<dbReference type="InParanoid" id="A0A7R8V5S4"/>
<keyword evidence="7" id="KW-0539">Nucleus</keyword>
<feature type="region of interest" description="Disordered" evidence="9">
    <location>
        <begin position="61"/>
        <end position="86"/>
    </location>
</feature>
<dbReference type="GO" id="GO:0008270">
    <property type="term" value="F:zinc ion binding"/>
    <property type="evidence" value="ECO:0007669"/>
    <property type="project" value="UniProtKB-KW"/>
</dbReference>
<feature type="region of interest" description="Disordered" evidence="9">
    <location>
        <begin position="1978"/>
        <end position="2005"/>
    </location>
</feature>
<dbReference type="InterPro" id="IPR037259">
    <property type="entry name" value="BRK_sf"/>
</dbReference>
<feature type="region of interest" description="Disordered" evidence="9">
    <location>
        <begin position="1196"/>
        <end position="1271"/>
    </location>
</feature>
<dbReference type="EMBL" id="LR899014">
    <property type="protein sequence ID" value="CAD7093401.1"/>
    <property type="molecule type" value="Genomic_DNA"/>
</dbReference>
<feature type="compositionally biased region" description="Basic residues" evidence="9">
    <location>
        <begin position="239"/>
        <end position="262"/>
    </location>
</feature>
<feature type="region of interest" description="Disordered" evidence="9">
    <location>
        <begin position="829"/>
        <end position="872"/>
    </location>
</feature>
<dbReference type="CDD" id="cd15552">
    <property type="entry name" value="PHD_PHF3_like"/>
    <property type="match status" value="1"/>
</dbReference>
<feature type="compositionally biased region" description="Low complexity" evidence="9">
    <location>
        <begin position="1681"/>
        <end position="1711"/>
    </location>
</feature>
<feature type="compositionally biased region" description="Low complexity" evidence="9">
    <location>
        <begin position="1457"/>
        <end position="1469"/>
    </location>
</feature>
<evidence type="ECO:0000259" key="11">
    <source>
        <dbReference type="PROSITE" id="PS51321"/>
    </source>
</evidence>
<sequence length="2208" mass="244323">MASSVFADSPVSTNDSRMCGESQSDLVVVYGKKGVNVDSNGLDNLLEDRNISSVSVVRLTSPTPSMKDEEEQHEDEGIGGDDSDLLATLDSKNADKEEPEIVGLTIEEFYPRDEAKKLAKEILNYAGVANPLQIKIDYEFQRFVIQNDHCYTPLTSPSQSKPKPLADGSTSSDSKTSTTRQPGAVNRIRKGTETSVDSEEKKNESAEDDDEYSDYSDSSLSDSDNDRDSDLDFSVNDRGRKRKASTKKTRKSINKTPRKQRHSLTEKDSHGDEEQKKAPVPVRGGNRQSMSMQVGIKAVQKALGPTKTMTKPVQRLLNSTEADKGQANEQRVRTLQQTPIQKALQQQQHIQQRQLQIQMQIQQQQHLIQQQIQQQQQQQQLQQEAPKPQAQKVYLFKKDVTATMRTANGPAKEVDSVILNHSNTTAQKQTAKVDSAHETKIQTVVTLAEQQGNMGSQFSNNLPAKGFMPLVVETAAKNQLPAQISIQTHTSSAELAIENDKQLDLIDSIVKDEMQKTNMVVKHTPEPNQDIPQIVKMLESTETAILHKKPIEVSAVPTTSAASSSFTHPVEHFDIANADLLDNPDDDLYKDLLQHVAELRNDKQLQEVIEKQGYDVATSSPLSVAETSGLVALSHTSQLQQSQVTQAGVNIESHPPIAKKDPIKIIRGDGRVITLPPIEAPTTRAKRRAQSQYSSGSSSPANVTKTAAIKAEAAQRRESGERAAAASRKRTSVSSQSTNKDDEMETEDSQEDEDSEDDPNKLWCICRQPHNNRFMICCDKCEDWFHGTCVNITKAMGRDMENSGKEWTCPNCVKEKKKPVQKKITEIFDKKPTGPSTTPKIKSEPRKSIPNTSRRSAVKKNHDETSVKGLPGEMGQRKITDALKMNKGVIGPPPLVKSVEVIVTETKVNENQTRANTDGVQGKADPSPSQKPKIIDASLRSCIVCRKASRPNSIYCSDDCIRRHAQNALITVNKAAKAAAAAASTPPVPLTPEEKKKKMPSSFEEALARASEPPLQVKNKLERVYVFERKTGRILTGTNAPTTANLKKWLQENPTFEVVQPGSPESLAIERSKQKHMKIGPLNVSASNTSASTSSSSTPATPPPPLKKITEPKFELKPELNAKMQKAPVLEAINRMQKSQTIEISTRVQKPQTVDVATRVQKPQMGDAATRVQKPQTVEIANRVQKPQNFELIQRISKTTLPDTSNRTTPTTQPLKKYPQQVSIKPPNTQSTNEAKTPAKTPRKQQNPTPEQKTSQTPENSTKTDNEPIRLNVRKTLKEQLLARMNEMKLPEASRLSVSDVENFATEVEHEMFMLFNKDTGAKYKAKYRSLMFNIKDRKNQTLFQKILERKIEPRQLVRMSPEQMASQELAQWRQNENKHQLEMIKKSELDLLSCAKNYVLKTHKGEEVIESKSTDRLSLDLAIPVEDVVTVLNNSTVSSTSEADLLSPGKESIRTQSLSDLSQDADSSYTAGADSSKVGMATTSKAKKKTKKNEKDRDRHNRPKEKYKSAKKRSRSRSRSRERRHKSPYREDRHRSPNRDDKHRSPSRDEKHRSPNRDDRHRSPNRDDRHRDDRERSPHRTDRHRSPHRDNSGDDKSDHSFKLTSHKKDDQQNENSTEKNCDLKPKGVSKYSVKPKEKDTKPKAEEATQNYNLIDKIIESAKSMEEAANLGGEKEKSESKSQSASSSSAVSTTSAATTLTTTASTAENSSGGDSDQEPTSTVNIPQRPEDQYKKYVSDLPSIIWSGSINMIDVATFQIVIQPVSGLTLDLDKQLPVELDVVGRISPDTVWDYIGKIKKSPNKEIAIVRLVPSCESENTAYCALYEYLNNRRRLGVVKTVSPNMKDFYILPLGAGKALPAILQPQDSVEFFEDLTRPDLLLGIIIRIMGKRSATSTGHQVPAKTARKSELASVISNTTSTVPLDESNYTPPGSPKVTVLKKAEPKSIISAARLPSKSDDSIDLSAIINPATKISKAYAGEDADEPYSPGGSSDDDTPILSKLGTSGINTSTEALTDEDLKRKMDEINRQIEARKLEIAGMLGMDQNSSSYSSSATTELKPTLANISIPSNLQQILASIKPSQDSTSASSTAPPPPSIGPILNAEDEEYVPEPASSNIYKPLPPPPLPPADLLTSASLSNISSSSRLAQLSEAELLSMVPDDVDLRTESLKTGGDCNRTDSPSISEPPPSKRGRWLSEPPPPGLEEEFI</sequence>
<feature type="compositionally biased region" description="Basic and acidic residues" evidence="9">
    <location>
        <begin position="263"/>
        <end position="277"/>
    </location>
</feature>
<feature type="compositionally biased region" description="Basic and acidic residues" evidence="9">
    <location>
        <begin position="1635"/>
        <end position="1647"/>
    </location>
</feature>
<evidence type="ECO:0008006" key="14">
    <source>
        <dbReference type="Google" id="ProtNLM"/>
    </source>
</evidence>
<feature type="region of interest" description="Disordered" evidence="9">
    <location>
        <begin position="1"/>
        <end position="20"/>
    </location>
</feature>
<protein>
    <recommendedName>
        <fullName evidence="14">Death-inducer obliterator 1</fullName>
    </recommendedName>
</protein>
<evidence type="ECO:0000259" key="10">
    <source>
        <dbReference type="PROSITE" id="PS50016"/>
    </source>
</evidence>
<dbReference type="InterPro" id="IPR001965">
    <property type="entry name" value="Znf_PHD"/>
</dbReference>
<keyword evidence="3 8" id="KW-0863">Zinc-finger</keyword>
<evidence type="ECO:0000256" key="6">
    <source>
        <dbReference type="ARBA" id="ARBA00023163"/>
    </source>
</evidence>
<dbReference type="OrthoDB" id="1884872at2759"/>
<dbReference type="CDD" id="cd22581">
    <property type="entry name" value="SPOC_PPS-like"/>
    <property type="match status" value="1"/>
</dbReference>
<accession>A0A7R8V5S4</accession>
<dbReference type="FunCoup" id="A0A7R8V5S4">
    <property type="interactions" value="647"/>
</dbReference>
<evidence type="ECO:0000256" key="7">
    <source>
        <dbReference type="ARBA" id="ARBA00023242"/>
    </source>
</evidence>
<dbReference type="InterPro" id="IPR006576">
    <property type="entry name" value="BRK_domain"/>
</dbReference>
<dbReference type="InterPro" id="IPR011011">
    <property type="entry name" value="Znf_FYVE_PHD"/>
</dbReference>
<feature type="compositionally biased region" description="Basic residues" evidence="9">
    <location>
        <begin position="1510"/>
        <end position="1528"/>
    </location>
</feature>
<feature type="compositionally biased region" description="Low complexity" evidence="9">
    <location>
        <begin position="169"/>
        <end position="179"/>
    </location>
</feature>
<feature type="region of interest" description="Disordered" evidence="9">
    <location>
        <begin position="153"/>
        <end position="289"/>
    </location>
</feature>
<keyword evidence="4" id="KW-0862">Zinc</keyword>
<feature type="region of interest" description="Disordered" evidence="9">
    <location>
        <begin position="912"/>
        <end position="932"/>
    </location>
</feature>
<comment type="subcellular location">
    <subcellularLocation>
        <location evidence="1">Nucleus</location>
    </subcellularLocation>
</comment>
<dbReference type="InterPro" id="IPR036575">
    <property type="entry name" value="TFIIS_cen_dom_sf"/>
</dbReference>
<dbReference type="InterPro" id="IPR003618">
    <property type="entry name" value="TFIIS_cen_dom"/>
</dbReference>
<dbReference type="InterPro" id="IPR019787">
    <property type="entry name" value="Znf_PHD-finger"/>
</dbReference>
<dbReference type="PANTHER" id="PTHR11477:SF51">
    <property type="entry name" value="PROTEIN PARTNER OF SNF, ISOFORM B"/>
    <property type="match status" value="1"/>
</dbReference>
<dbReference type="Pfam" id="PF07533">
    <property type="entry name" value="BRK"/>
    <property type="match status" value="1"/>
</dbReference>
<feature type="compositionally biased region" description="Polar residues" evidence="9">
    <location>
        <begin position="1244"/>
        <end position="1261"/>
    </location>
</feature>
<feature type="region of interest" description="Disordered" evidence="9">
    <location>
        <begin position="2078"/>
        <end position="2133"/>
    </location>
</feature>
<dbReference type="Gene3D" id="3.40.5.120">
    <property type="match status" value="1"/>
</dbReference>
<dbReference type="GO" id="GO:0005634">
    <property type="term" value="C:nucleus"/>
    <property type="evidence" value="ECO:0007669"/>
    <property type="project" value="UniProtKB-SubCell"/>
</dbReference>
<feature type="compositionally biased region" description="Basic and acidic residues" evidence="9">
    <location>
        <begin position="224"/>
        <end position="238"/>
    </location>
</feature>
<dbReference type="GO" id="GO:0006351">
    <property type="term" value="P:DNA-templated transcription"/>
    <property type="evidence" value="ECO:0007669"/>
    <property type="project" value="InterPro"/>
</dbReference>
<keyword evidence="5" id="KW-0805">Transcription regulation</keyword>
<feature type="region of interest" description="Disordered" evidence="9">
    <location>
        <begin position="1083"/>
        <end position="1109"/>
    </location>
</feature>
<dbReference type="SUPFAM" id="SSF57903">
    <property type="entry name" value="FYVE/PHD zinc finger"/>
    <property type="match status" value="1"/>
</dbReference>
<feature type="compositionally biased region" description="Polar residues" evidence="9">
    <location>
        <begin position="10"/>
        <end position="20"/>
    </location>
</feature>
<evidence type="ECO:0000313" key="13">
    <source>
        <dbReference type="Proteomes" id="UP000594454"/>
    </source>
</evidence>
<evidence type="ECO:0000256" key="9">
    <source>
        <dbReference type="SAM" id="MobiDB-lite"/>
    </source>
</evidence>
<dbReference type="SUPFAM" id="SSF160481">
    <property type="entry name" value="BRK domain-like"/>
    <property type="match status" value="1"/>
</dbReference>
<dbReference type="PROSITE" id="PS01359">
    <property type="entry name" value="ZF_PHD_1"/>
    <property type="match status" value="1"/>
</dbReference>
<dbReference type="SMART" id="SM00592">
    <property type="entry name" value="BRK"/>
    <property type="match status" value="1"/>
</dbReference>
<feature type="compositionally biased region" description="Low complexity" evidence="9">
    <location>
        <begin position="1085"/>
        <end position="1099"/>
    </location>
</feature>
<dbReference type="Gene3D" id="3.30.40.10">
    <property type="entry name" value="Zinc/RING finger domain, C3HC4 (zinc finger)"/>
    <property type="match status" value="1"/>
</dbReference>
<dbReference type="OMA" id="RAIENIM"/>
<evidence type="ECO:0000256" key="8">
    <source>
        <dbReference type="PROSITE-ProRule" id="PRU00146"/>
    </source>
</evidence>
<gene>
    <name evidence="12" type="ORF">HERILL_LOCUS15686</name>
</gene>
<feature type="compositionally biased region" description="Basic and acidic residues" evidence="9">
    <location>
        <begin position="1494"/>
        <end position="1509"/>
    </location>
</feature>
<dbReference type="InterPro" id="IPR019786">
    <property type="entry name" value="Zinc_finger_PHD-type_CS"/>
</dbReference>
<dbReference type="SUPFAM" id="SSF46942">
    <property type="entry name" value="Elongation factor TFIIS domain 2"/>
    <property type="match status" value="1"/>
</dbReference>
<dbReference type="Pfam" id="PF07744">
    <property type="entry name" value="SPOC"/>
    <property type="match status" value="1"/>
</dbReference>
<feature type="compositionally biased region" description="Acidic residues" evidence="9">
    <location>
        <begin position="742"/>
        <end position="757"/>
    </location>
</feature>
<dbReference type="InterPro" id="IPR013083">
    <property type="entry name" value="Znf_RING/FYVE/PHD"/>
</dbReference>
<feature type="compositionally biased region" description="Basic and acidic residues" evidence="9">
    <location>
        <begin position="1529"/>
        <end position="1581"/>
    </location>
</feature>
<feature type="domain" description="PHD-type" evidence="10">
    <location>
        <begin position="761"/>
        <end position="815"/>
    </location>
</feature>
<dbReference type="Pfam" id="PF07500">
    <property type="entry name" value="TFIIS_M"/>
    <property type="match status" value="1"/>
</dbReference>
<dbReference type="SMART" id="SM00510">
    <property type="entry name" value="TFS2M"/>
    <property type="match status" value="1"/>
</dbReference>
<feature type="region of interest" description="Disordered" evidence="9">
    <location>
        <begin position="2165"/>
        <end position="2208"/>
    </location>
</feature>
<dbReference type="PROSITE" id="PS51321">
    <property type="entry name" value="TFIIS_CENTRAL"/>
    <property type="match status" value="1"/>
</dbReference>
<feature type="compositionally biased region" description="Polar residues" evidence="9">
    <location>
        <begin position="1712"/>
        <end position="1725"/>
    </location>
</feature>
<dbReference type="Pfam" id="PF00628">
    <property type="entry name" value="PHD"/>
    <property type="match status" value="1"/>
</dbReference>
<keyword evidence="13" id="KW-1185">Reference proteome</keyword>
<feature type="compositionally biased region" description="Acidic residues" evidence="9">
    <location>
        <begin position="68"/>
        <end position="84"/>
    </location>
</feature>
<feature type="region of interest" description="Disordered" evidence="9">
    <location>
        <begin position="1437"/>
        <end position="1648"/>
    </location>
</feature>
<keyword evidence="2" id="KW-0479">Metal-binding</keyword>
<organism evidence="12 13">
    <name type="scientific">Hermetia illucens</name>
    <name type="common">Black soldier fly</name>
    <dbReference type="NCBI Taxonomy" id="343691"/>
    <lineage>
        <taxon>Eukaryota</taxon>
        <taxon>Metazoa</taxon>
        <taxon>Ecdysozoa</taxon>
        <taxon>Arthropoda</taxon>
        <taxon>Hexapoda</taxon>
        <taxon>Insecta</taxon>
        <taxon>Pterygota</taxon>
        <taxon>Neoptera</taxon>
        <taxon>Endopterygota</taxon>
        <taxon>Diptera</taxon>
        <taxon>Brachycera</taxon>
        <taxon>Stratiomyomorpha</taxon>
        <taxon>Stratiomyidae</taxon>
        <taxon>Hermetiinae</taxon>
        <taxon>Hermetia</taxon>
    </lineage>
</organism>
<evidence type="ECO:0000256" key="1">
    <source>
        <dbReference type="ARBA" id="ARBA00004123"/>
    </source>
</evidence>
<evidence type="ECO:0000256" key="3">
    <source>
        <dbReference type="ARBA" id="ARBA00022771"/>
    </source>
</evidence>
<feature type="region of interest" description="Disordered" evidence="9">
    <location>
        <begin position="676"/>
        <end position="761"/>
    </location>
</feature>
<keyword evidence="6" id="KW-0804">Transcription</keyword>
<feature type="compositionally biased region" description="Basic and acidic residues" evidence="9">
    <location>
        <begin position="1589"/>
        <end position="1626"/>
    </location>
</feature>
<feature type="compositionally biased region" description="Low complexity" evidence="9">
    <location>
        <begin position="690"/>
        <end position="699"/>
    </location>
</feature>
<dbReference type="InterPro" id="IPR012921">
    <property type="entry name" value="SPOC_C"/>
</dbReference>
<dbReference type="PROSITE" id="PS50016">
    <property type="entry name" value="ZF_PHD_2"/>
    <property type="match status" value="1"/>
</dbReference>
<feature type="region of interest" description="Disordered" evidence="9">
    <location>
        <begin position="1666"/>
        <end position="1730"/>
    </location>
</feature>